<dbReference type="InterPro" id="IPR041113">
    <property type="entry name" value="Heliorhodopsin"/>
</dbReference>
<dbReference type="Pfam" id="PF18761">
    <property type="entry name" value="Heliorhodopsin"/>
    <property type="match status" value="1"/>
</dbReference>
<comment type="caution">
    <text evidence="2">The sequence shown here is derived from an EMBL/GenBank/DDBJ whole genome shotgun (WGS) entry which is preliminary data.</text>
</comment>
<proteinExistence type="predicted"/>
<dbReference type="EMBL" id="BAABLK010000037">
    <property type="protein sequence ID" value="GAA5228443.1"/>
    <property type="molecule type" value="Genomic_DNA"/>
</dbReference>
<dbReference type="NCBIfam" id="NF038020">
    <property type="entry name" value="HeR"/>
    <property type="match status" value="1"/>
</dbReference>
<keyword evidence="1" id="KW-0472">Membrane</keyword>
<dbReference type="RefSeq" id="WP_210099490.1">
    <property type="nucleotide sequence ID" value="NZ_BAABLK010000037.1"/>
</dbReference>
<keyword evidence="1" id="KW-1133">Transmembrane helix</keyword>
<evidence type="ECO:0000313" key="2">
    <source>
        <dbReference type="EMBL" id="GAA5228443.1"/>
    </source>
</evidence>
<gene>
    <name evidence="2" type="primary">heR</name>
    <name evidence="2" type="ORF">GCM10025778_29770</name>
</gene>
<feature type="transmembrane region" description="Helical" evidence="1">
    <location>
        <begin position="141"/>
        <end position="160"/>
    </location>
</feature>
<feature type="transmembrane region" description="Helical" evidence="1">
    <location>
        <begin position="172"/>
        <end position="196"/>
    </location>
</feature>
<feature type="transmembrane region" description="Helical" evidence="1">
    <location>
        <begin position="31"/>
        <end position="59"/>
    </location>
</feature>
<feature type="transmembrane region" description="Helical" evidence="1">
    <location>
        <begin position="208"/>
        <end position="226"/>
    </location>
</feature>
<reference evidence="3" key="1">
    <citation type="journal article" date="2019" name="Int. J. Syst. Evol. Microbiol.">
        <title>The Global Catalogue of Microorganisms (GCM) 10K type strain sequencing project: providing services to taxonomists for standard genome sequencing and annotation.</title>
        <authorList>
            <consortium name="The Broad Institute Genomics Platform"/>
            <consortium name="The Broad Institute Genome Sequencing Center for Infectious Disease"/>
            <person name="Wu L."/>
            <person name="Ma J."/>
        </authorList>
    </citation>
    <scope>NUCLEOTIDE SEQUENCE [LARGE SCALE GENOMIC DNA]</scope>
    <source>
        <strain evidence="3">JCM 18952</strain>
    </source>
</reference>
<keyword evidence="1" id="KW-0812">Transmembrane</keyword>
<organism evidence="2 3">
    <name type="scientific">Paeniglutamicibacter antarcticus</name>
    <dbReference type="NCBI Taxonomy" id="494023"/>
    <lineage>
        <taxon>Bacteria</taxon>
        <taxon>Bacillati</taxon>
        <taxon>Actinomycetota</taxon>
        <taxon>Actinomycetes</taxon>
        <taxon>Micrococcales</taxon>
        <taxon>Micrococcaceae</taxon>
        <taxon>Paeniglutamicibacter</taxon>
    </lineage>
</organism>
<sequence>MSPKHANATTDEVHAPGVDSKALTGLRRWNIALTILHLAQAIAVLVLATDFAITVTTSFQQGPPGAPAPAPEAFFDVRIGWAIAAFLILAALDHGLTGTLMRGRYENGLRSGINRFRWIEYSFSATIMIVLIGFYNGLTGLATVILIIGGNVAMILFGWLQELMNPPGRARTTMLPFWFGTLVGLAPWIVILVNLIGATQATDGAIPGFVYGIVISLAVFFSSFGVNQWLQYRGIGPWKNYAYGEKVYLVLSLVAKSALAWQIFAGSLFV</sequence>
<dbReference type="Proteomes" id="UP001501257">
    <property type="component" value="Unassembled WGS sequence"/>
</dbReference>
<evidence type="ECO:0000256" key="1">
    <source>
        <dbReference type="SAM" id="Phobius"/>
    </source>
</evidence>
<keyword evidence="3" id="KW-1185">Reference proteome</keyword>
<feature type="transmembrane region" description="Helical" evidence="1">
    <location>
        <begin position="79"/>
        <end position="97"/>
    </location>
</feature>
<protein>
    <submittedName>
        <fullName evidence="2">Heliorhodopsin HeR</fullName>
    </submittedName>
</protein>
<feature type="transmembrane region" description="Helical" evidence="1">
    <location>
        <begin position="118"/>
        <end position="135"/>
    </location>
</feature>
<evidence type="ECO:0000313" key="3">
    <source>
        <dbReference type="Proteomes" id="UP001501257"/>
    </source>
</evidence>
<feature type="transmembrane region" description="Helical" evidence="1">
    <location>
        <begin position="247"/>
        <end position="269"/>
    </location>
</feature>
<accession>A0ABP9TRG0</accession>
<name>A0ABP9TRG0_9MICC</name>